<keyword evidence="4" id="KW-1185">Reference proteome</keyword>
<evidence type="ECO:0000313" key="4">
    <source>
        <dbReference type="Proteomes" id="UP000799538"/>
    </source>
</evidence>
<evidence type="ECO:0000313" key="3">
    <source>
        <dbReference type="EMBL" id="KAF2219614.1"/>
    </source>
</evidence>
<evidence type="ECO:0008006" key="5">
    <source>
        <dbReference type="Google" id="ProtNLM"/>
    </source>
</evidence>
<protein>
    <recommendedName>
        <fullName evidence="5">Extracellular membrane protein CFEM domain-containing protein</fullName>
    </recommendedName>
</protein>
<dbReference type="EMBL" id="ML992515">
    <property type="protein sequence ID" value="KAF2219614.1"/>
    <property type="molecule type" value="Genomic_DNA"/>
</dbReference>
<evidence type="ECO:0000256" key="1">
    <source>
        <dbReference type="SAM" id="MobiDB-lite"/>
    </source>
</evidence>
<reference evidence="4" key="1">
    <citation type="journal article" date="2020" name="Stud. Mycol.">
        <title>101 Dothideomycetes genomes: A test case for predicting lifestyles and emergence of pathogens.</title>
        <authorList>
            <person name="Haridas S."/>
            <person name="Albert R."/>
            <person name="Binder M."/>
            <person name="Bloem J."/>
            <person name="LaButti K."/>
            <person name="Salamov A."/>
            <person name="Andreopoulos B."/>
            <person name="Baker S."/>
            <person name="Barry K."/>
            <person name="Bills G."/>
            <person name="Bluhm B."/>
            <person name="Cannon C."/>
            <person name="Castanera R."/>
            <person name="Culley D."/>
            <person name="Daum C."/>
            <person name="Ezra D."/>
            <person name="Gonzalez J."/>
            <person name="Henrissat B."/>
            <person name="Kuo A."/>
            <person name="Liang C."/>
            <person name="Lipzen A."/>
            <person name="Lutzoni F."/>
            <person name="Magnuson J."/>
            <person name="Mondo S."/>
            <person name="Nolan M."/>
            <person name="Ohm R."/>
            <person name="Pangilinan J."/>
            <person name="Park H.-J."/>
            <person name="Ramirez L."/>
            <person name="Alfaro M."/>
            <person name="Sun H."/>
            <person name="Tritt A."/>
            <person name="Yoshinaga Y."/>
            <person name="Zwiers L.-H."/>
            <person name="Turgeon B."/>
            <person name="Goodwin S."/>
            <person name="Spatafora J."/>
            <person name="Crous P."/>
            <person name="Grigoriev I."/>
        </authorList>
    </citation>
    <scope>NUCLEOTIDE SEQUENCE [LARGE SCALE GENOMIC DNA]</scope>
    <source>
        <strain evidence="4">CECT 20119</strain>
    </source>
</reference>
<sequence length="208" mass="20738">MRFEYSILTILAATAAVHAQLREDDGDIPQQCRDVCTPVVALAGRCDREDDARENFEFIDCVCRGAEVNSIPACEACVNFYDNDDNDNDVNDLRTSCNLPTATFAPNSQGGATPTGNANTQPTTGTTGTTAVGGAVTSGTSRLSSATSAAGSSASSIISSVTSRAGSAGAGASSTASSVVASFTGGAAAMAPPVGAAAAAILGLANFL</sequence>
<name>A0A6A6G1T7_9PEZI</name>
<feature type="region of interest" description="Disordered" evidence="1">
    <location>
        <begin position="104"/>
        <end position="137"/>
    </location>
</feature>
<feature type="signal peptide" evidence="2">
    <location>
        <begin position="1"/>
        <end position="19"/>
    </location>
</feature>
<dbReference type="AlphaFoldDB" id="A0A6A6G1T7"/>
<feature type="compositionally biased region" description="Low complexity" evidence="1">
    <location>
        <begin position="112"/>
        <end position="137"/>
    </location>
</feature>
<proteinExistence type="predicted"/>
<feature type="chain" id="PRO_5025359620" description="Extracellular membrane protein CFEM domain-containing protein" evidence="2">
    <location>
        <begin position="20"/>
        <end position="208"/>
    </location>
</feature>
<organism evidence="3 4">
    <name type="scientific">Elsinoe ampelina</name>
    <dbReference type="NCBI Taxonomy" id="302913"/>
    <lineage>
        <taxon>Eukaryota</taxon>
        <taxon>Fungi</taxon>
        <taxon>Dikarya</taxon>
        <taxon>Ascomycota</taxon>
        <taxon>Pezizomycotina</taxon>
        <taxon>Dothideomycetes</taxon>
        <taxon>Dothideomycetidae</taxon>
        <taxon>Myriangiales</taxon>
        <taxon>Elsinoaceae</taxon>
        <taxon>Elsinoe</taxon>
    </lineage>
</organism>
<dbReference type="Proteomes" id="UP000799538">
    <property type="component" value="Unassembled WGS sequence"/>
</dbReference>
<keyword evidence="2" id="KW-0732">Signal</keyword>
<dbReference type="OrthoDB" id="4843554at2759"/>
<accession>A0A6A6G1T7</accession>
<evidence type="ECO:0000256" key="2">
    <source>
        <dbReference type="SAM" id="SignalP"/>
    </source>
</evidence>
<gene>
    <name evidence="3" type="ORF">BDZ85DRAFT_268050</name>
</gene>